<protein>
    <submittedName>
        <fullName evidence="1">Uncharacterized protein</fullName>
    </submittedName>
</protein>
<dbReference type="EMBL" id="CM041000">
    <property type="protein sequence ID" value="MCJ8748156.1"/>
    <property type="molecule type" value="Genomic_DNA"/>
</dbReference>
<keyword evidence="2" id="KW-1185">Reference proteome</keyword>
<name>A0ACC5ZM14_9TELE</name>
<proteinExistence type="predicted"/>
<accession>A0ACC5ZM14</accession>
<organism evidence="1 2">
    <name type="scientific">Pangasius djambal</name>
    <dbReference type="NCBI Taxonomy" id="1691987"/>
    <lineage>
        <taxon>Eukaryota</taxon>
        <taxon>Metazoa</taxon>
        <taxon>Chordata</taxon>
        <taxon>Craniata</taxon>
        <taxon>Vertebrata</taxon>
        <taxon>Euteleostomi</taxon>
        <taxon>Actinopterygii</taxon>
        <taxon>Neopterygii</taxon>
        <taxon>Teleostei</taxon>
        <taxon>Ostariophysi</taxon>
        <taxon>Siluriformes</taxon>
        <taxon>Pangasiidae</taxon>
        <taxon>Pangasius</taxon>
    </lineage>
</organism>
<dbReference type="Proteomes" id="UP000830395">
    <property type="component" value="Chromosome 26"/>
</dbReference>
<evidence type="ECO:0000313" key="1">
    <source>
        <dbReference type="EMBL" id="MCJ8748156.1"/>
    </source>
</evidence>
<gene>
    <name evidence="1" type="ORF">PDJAM_G00161840</name>
</gene>
<reference evidence="1" key="1">
    <citation type="submission" date="2020-02" db="EMBL/GenBank/DDBJ databases">
        <title>Genome sequencing of the panga catfish, Pangasius djambal.</title>
        <authorList>
            <person name="Wen M."/>
            <person name="Zahm M."/>
            <person name="Roques C."/>
            <person name="Cabau C."/>
            <person name="Klopp C."/>
            <person name="Donnadieu C."/>
            <person name="Jouanno E."/>
            <person name="Avarre J.-C."/>
            <person name="Campet M."/>
            <person name="Ha T."/>
            <person name="Dugue R."/>
            <person name="Lampietro C."/>
            <person name="Louis A."/>
            <person name="Herpin A."/>
            <person name="Echchiki A."/>
            <person name="Berthelot C."/>
            <person name="Parey E."/>
            <person name="Roest-Crollius H."/>
            <person name="Braasch I."/>
            <person name="Postlethwait J.H."/>
            <person name="Bobe J."/>
            <person name="Montfort J."/>
            <person name="Bouchez O."/>
            <person name="Begum T."/>
            <person name="Schartl M."/>
            <person name="Gustiano R."/>
            <person name="Guiguen Y."/>
        </authorList>
    </citation>
    <scope>NUCLEOTIDE SEQUENCE</scope>
    <source>
        <strain evidence="1">Pdj_M5554</strain>
    </source>
</reference>
<evidence type="ECO:0000313" key="2">
    <source>
        <dbReference type="Proteomes" id="UP000830395"/>
    </source>
</evidence>
<sequence length="152" mass="16676">MQENMFAQPDSPHKNCTSIQGNHLSLDVTRKIQVEIARERHTTEYMKVSTNNISSRAVQQIIPDTSASMYNIYPNGAVQPRVQVVQGGRSHVIIQPQSPAVVVPGMASQAIFQAAQPAMVIQPAAPAVRVIQPQVLPTVIQPAANTIVYRHY</sequence>
<comment type="caution">
    <text evidence="1">The sequence shown here is derived from an EMBL/GenBank/DDBJ whole genome shotgun (WGS) entry which is preliminary data.</text>
</comment>